<organism evidence="6 7">
    <name type="scientific">Faecousia intestinalis</name>
    <dbReference type="NCBI Taxonomy" id="3133167"/>
    <lineage>
        <taxon>Bacteria</taxon>
        <taxon>Bacillati</taxon>
        <taxon>Bacillota</taxon>
        <taxon>Clostridia</taxon>
        <taxon>Eubacteriales</taxon>
        <taxon>Oscillospiraceae</taxon>
        <taxon>Faecousia</taxon>
    </lineage>
</organism>
<evidence type="ECO:0000313" key="6">
    <source>
        <dbReference type="EMBL" id="MEQ2510135.1"/>
    </source>
</evidence>
<accession>A0ABV1G423</accession>
<feature type="region of interest" description="Disordered" evidence="3">
    <location>
        <begin position="130"/>
        <end position="167"/>
    </location>
</feature>
<dbReference type="EMBL" id="JBBMFF010000124">
    <property type="protein sequence ID" value="MEQ2510135.1"/>
    <property type="molecule type" value="Genomic_DNA"/>
</dbReference>
<proteinExistence type="predicted"/>
<evidence type="ECO:0000256" key="1">
    <source>
        <dbReference type="ARBA" id="ARBA00004196"/>
    </source>
</evidence>
<evidence type="ECO:0000313" key="7">
    <source>
        <dbReference type="Proteomes" id="UP001491552"/>
    </source>
</evidence>
<keyword evidence="7" id="KW-1185">Reference proteome</keyword>
<dbReference type="Gene3D" id="2.40.420.20">
    <property type="match status" value="1"/>
</dbReference>
<feature type="transmembrane region" description="Helical" evidence="4">
    <location>
        <begin position="9"/>
        <end position="31"/>
    </location>
</feature>
<dbReference type="RefSeq" id="WP_349134841.1">
    <property type="nucleotide sequence ID" value="NZ_JBBMFF010000124.1"/>
</dbReference>
<dbReference type="Gene3D" id="2.40.50.100">
    <property type="match status" value="1"/>
</dbReference>
<protein>
    <submittedName>
        <fullName evidence="6">Efflux RND transporter periplasmic adaptor subunit</fullName>
    </submittedName>
</protein>
<keyword evidence="2" id="KW-0175">Coiled coil</keyword>
<comment type="caution">
    <text evidence="6">The sequence shown here is derived from an EMBL/GenBank/DDBJ whole genome shotgun (WGS) entry which is preliminary data.</text>
</comment>
<dbReference type="Proteomes" id="UP001491552">
    <property type="component" value="Unassembled WGS sequence"/>
</dbReference>
<comment type="subcellular location">
    <subcellularLocation>
        <location evidence="1">Cell envelope</location>
    </subcellularLocation>
</comment>
<dbReference type="Pfam" id="PF25984">
    <property type="entry name" value="BSH_YknX"/>
    <property type="match status" value="1"/>
</dbReference>
<evidence type="ECO:0000259" key="5">
    <source>
        <dbReference type="Pfam" id="PF25984"/>
    </source>
</evidence>
<dbReference type="PANTHER" id="PTHR32347">
    <property type="entry name" value="EFFLUX SYSTEM COMPONENT YKNX-RELATED"/>
    <property type="match status" value="1"/>
</dbReference>
<dbReference type="InterPro" id="IPR058639">
    <property type="entry name" value="BSH_YknX-like"/>
</dbReference>
<dbReference type="Gene3D" id="1.10.287.470">
    <property type="entry name" value="Helix hairpin bin"/>
    <property type="match status" value="1"/>
</dbReference>
<gene>
    <name evidence="6" type="ORF">WMO66_02545</name>
</gene>
<keyword evidence="4" id="KW-0472">Membrane</keyword>
<evidence type="ECO:0000256" key="2">
    <source>
        <dbReference type="ARBA" id="ARBA00023054"/>
    </source>
</evidence>
<evidence type="ECO:0000256" key="4">
    <source>
        <dbReference type="SAM" id="Phobius"/>
    </source>
</evidence>
<dbReference type="InterPro" id="IPR050465">
    <property type="entry name" value="UPF0194_transport"/>
</dbReference>
<keyword evidence="4" id="KW-1133">Transmembrane helix</keyword>
<reference evidence="6 7" key="1">
    <citation type="submission" date="2024-03" db="EMBL/GenBank/DDBJ databases">
        <title>Human intestinal bacterial collection.</title>
        <authorList>
            <person name="Pauvert C."/>
            <person name="Hitch T.C.A."/>
            <person name="Clavel T."/>
        </authorList>
    </citation>
    <scope>NUCLEOTIDE SEQUENCE [LARGE SCALE GENOMIC DNA]</scope>
    <source>
        <strain evidence="6 7">CLA-AA-H192</strain>
    </source>
</reference>
<feature type="domain" description="YknX-like barrel-sandwich hybrid" evidence="5">
    <location>
        <begin position="66"/>
        <end position="354"/>
    </location>
</feature>
<keyword evidence="4" id="KW-0812">Transmembrane</keyword>
<dbReference type="PANTHER" id="PTHR32347:SF14">
    <property type="entry name" value="EFFLUX SYSTEM COMPONENT YKNX-RELATED"/>
    <property type="match status" value="1"/>
</dbReference>
<sequence length="536" mass="59746">MHKKKSVKAIVISAVSLLLVAAIVVGVLWYLGHRSDPVKVAPVSMFMGGFSNESTQSGNVTADNLQKIYASDTQTVTALLVQEGQTVKKGDPLFRYDTTLSDIQVERQEIAVKQDDLNLNKAKKDLANINRLRPYVPTQPTDPPTEPTEPEPTDEPTQPPEPTEPTVPIAPEELPYLMGGEGTQASPLFYLCAADMQYDQSYFEELLGEKTELWVVFQVREGNALHAELLSELPLKLTRDEETQSIRFTVFIPEQDDVKEENKTLRAAAADVSASPDVTVVDYDGEYTAAEIAKMRAEKQKEIRDLDLKLRMDKVELERMKQEAANGIVTSKLDGTVLRVNDPDTAKQEGSPVVIVSGGGGYYVKTGVTELDRDKYPVGTQMRIQSWEHGEVYGTVAEISDTPVSSSNNPYYSSGNRNVSFYTMLIALDADSPLREDEWVDVYFDAASTASKDALCIETRFIRQDEGGSYVYLRGEDQLLHKQYVTTGVVQWGYTEIKSGLTVDDWIAFPYGKDVKENAETIESDDSDDFYYYGSY</sequence>
<name>A0ABV1G423_9FIRM</name>
<evidence type="ECO:0000256" key="3">
    <source>
        <dbReference type="SAM" id="MobiDB-lite"/>
    </source>
</evidence>